<protein>
    <submittedName>
        <fullName evidence="2">Uncharacterized protein</fullName>
    </submittedName>
</protein>
<dbReference type="PANTHER" id="PTHR21479">
    <property type="match status" value="1"/>
</dbReference>
<dbReference type="WBParaSite" id="Csp11.Scaffold549.g3580.t1">
    <property type="protein sequence ID" value="Csp11.Scaffold549.g3580.t1"/>
    <property type="gene ID" value="Csp11.Scaffold549.g3580"/>
</dbReference>
<dbReference type="Pfam" id="PF05912">
    <property type="entry name" value="DUF870"/>
    <property type="match status" value="1"/>
</dbReference>
<dbReference type="PANTHER" id="PTHR21479:SF22">
    <property type="entry name" value="PROTEIN CBG07241"/>
    <property type="match status" value="1"/>
</dbReference>
<reference evidence="2" key="1">
    <citation type="submission" date="2016-11" db="UniProtKB">
        <authorList>
            <consortium name="WormBaseParasite"/>
        </authorList>
    </citation>
    <scope>IDENTIFICATION</scope>
</reference>
<keyword evidence="1" id="KW-1185">Reference proteome</keyword>
<organism evidence="1 2">
    <name type="scientific">Caenorhabditis tropicalis</name>
    <dbReference type="NCBI Taxonomy" id="1561998"/>
    <lineage>
        <taxon>Eukaryota</taxon>
        <taxon>Metazoa</taxon>
        <taxon>Ecdysozoa</taxon>
        <taxon>Nematoda</taxon>
        <taxon>Chromadorea</taxon>
        <taxon>Rhabditida</taxon>
        <taxon>Rhabditina</taxon>
        <taxon>Rhabditomorpha</taxon>
        <taxon>Rhabditoidea</taxon>
        <taxon>Rhabditidae</taxon>
        <taxon>Peloderinae</taxon>
        <taxon>Caenorhabditis</taxon>
    </lineage>
</organism>
<dbReference type="Proteomes" id="UP000095282">
    <property type="component" value="Unplaced"/>
</dbReference>
<dbReference type="AlphaFoldDB" id="A0A1I7T8X3"/>
<sequence>MDAFQAFDGEMRALFGILCILIIVSSTLFDVDIEVHCDAAVGKWCWSVKLIEADFLVDDIVARTHDHCIISNVSSVAFEREIAYDGWNTDTYEIEVVIEHNCTLYTEGPRLIKRDFGVFPIDRG</sequence>
<evidence type="ECO:0000313" key="1">
    <source>
        <dbReference type="Proteomes" id="UP000095282"/>
    </source>
</evidence>
<proteinExistence type="predicted"/>
<evidence type="ECO:0000313" key="2">
    <source>
        <dbReference type="WBParaSite" id="Csp11.Scaffold549.g3580.t1"/>
    </source>
</evidence>
<name>A0A1I7T8X3_9PELO</name>
<dbReference type="InterPro" id="IPR008588">
    <property type="entry name" value="DUF870_CAE_spp"/>
</dbReference>
<accession>A0A1I7T8X3</accession>